<protein>
    <submittedName>
        <fullName evidence="2">DUF2127 domain-containing protein</fullName>
    </submittedName>
</protein>
<keyword evidence="1" id="KW-1133">Transmembrane helix</keyword>
<evidence type="ECO:0000313" key="3">
    <source>
        <dbReference type="Proteomes" id="UP000322244"/>
    </source>
</evidence>
<keyword evidence="1" id="KW-0812">Transmembrane</keyword>
<feature type="transmembrane region" description="Helical" evidence="1">
    <location>
        <begin position="200"/>
        <end position="218"/>
    </location>
</feature>
<dbReference type="RefSeq" id="WP_149432925.1">
    <property type="nucleotide sequence ID" value="NZ_VLNY01000020.1"/>
</dbReference>
<dbReference type="EMBL" id="VLNY01000020">
    <property type="protein sequence ID" value="KAA0017975.1"/>
    <property type="molecule type" value="Genomic_DNA"/>
</dbReference>
<accession>A0A5A7S446</accession>
<feature type="transmembrane region" description="Helical" evidence="1">
    <location>
        <begin position="76"/>
        <end position="96"/>
    </location>
</feature>
<name>A0A5A7S446_9NOCA</name>
<feature type="transmembrane region" description="Helical" evidence="1">
    <location>
        <begin position="177"/>
        <end position="194"/>
    </location>
</feature>
<comment type="caution">
    <text evidence="2">The sequence shown here is derived from an EMBL/GenBank/DDBJ whole genome shotgun (WGS) entry which is preliminary data.</text>
</comment>
<keyword evidence="3" id="KW-1185">Reference proteome</keyword>
<organism evidence="2 3">
    <name type="scientific">Antrihabitans cavernicola</name>
    <dbReference type="NCBI Taxonomy" id="2495913"/>
    <lineage>
        <taxon>Bacteria</taxon>
        <taxon>Bacillati</taxon>
        <taxon>Actinomycetota</taxon>
        <taxon>Actinomycetes</taxon>
        <taxon>Mycobacteriales</taxon>
        <taxon>Nocardiaceae</taxon>
        <taxon>Antrihabitans</taxon>
    </lineage>
</organism>
<dbReference type="AlphaFoldDB" id="A0A5A7S446"/>
<gene>
    <name evidence="2" type="ORF">FOY51_24620</name>
</gene>
<proteinExistence type="predicted"/>
<evidence type="ECO:0000256" key="1">
    <source>
        <dbReference type="SAM" id="Phobius"/>
    </source>
</evidence>
<dbReference type="OrthoDB" id="572497at2"/>
<keyword evidence="1" id="KW-0472">Membrane</keyword>
<sequence>MDFALRSCSWRGHETYAPDEPALRDRLHVETAAGDAWRCLRCGNFVPAPPRRSGPADEAPEVPHGKLLRDRWIMRVLAVERLVRALILIGIAFAVFKFRGSKGSVRDAFDSELPLLRPIADQLGWNIDDSKIVRAIDSAFSLSTNTLLLIGIGFIAYAVLQLIEAVGLWLVKRWGEYFAVVATSIFLPLEIYELTEKVTVLRVGAFVVNVAAVVWLIWSKRLFGVRGGGAAYHAEHSAESLLTVERAAVDS</sequence>
<feature type="transmembrane region" description="Helical" evidence="1">
    <location>
        <begin position="147"/>
        <end position="170"/>
    </location>
</feature>
<evidence type="ECO:0000313" key="2">
    <source>
        <dbReference type="EMBL" id="KAA0017975.1"/>
    </source>
</evidence>
<dbReference type="Proteomes" id="UP000322244">
    <property type="component" value="Unassembled WGS sequence"/>
</dbReference>
<reference evidence="2 3" key="1">
    <citation type="submission" date="2019-07" db="EMBL/GenBank/DDBJ databases">
        <title>Rhodococcus cavernicolus sp. nov., isolated from a cave.</title>
        <authorList>
            <person name="Lee S.D."/>
        </authorList>
    </citation>
    <scope>NUCLEOTIDE SEQUENCE [LARGE SCALE GENOMIC DNA]</scope>
    <source>
        <strain evidence="2 3">C1-24</strain>
    </source>
</reference>
<dbReference type="Pfam" id="PF09900">
    <property type="entry name" value="DUF2127"/>
    <property type="match status" value="1"/>
</dbReference>
<dbReference type="InterPro" id="IPR021125">
    <property type="entry name" value="DUF2127"/>
</dbReference>